<organism evidence="4 5">
    <name type="scientific">Catenuloplanes niger</name>
    <dbReference type="NCBI Taxonomy" id="587534"/>
    <lineage>
        <taxon>Bacteria</taxon>
        <taxon>Bacillati</taxon>
        <taxon>Actinomycetota</taxon>
        <taxon>Actinomycetes</taxon>
        <taxon>Micromonosporales</taxon>
        <taxon>Micromonosporaceae</taxon>
        <taxon>Catenuloplanes</taxon>
    </lineage>
</organism>
<evidence type="ECO:0000313" key="4">
    <source>
        <dbReference type="EMBL" id="MDR7323371.1"/>
    </source>
</evidence>
<evidence type="ECO:0000313" key="5">
    <source>
        <dbReference type="Proteomes" id="UP001183629"/>
    </source>
</evidence>
<dbReference type="EMBL" id="JAVDYC010000001">
    <property type="protein sequence ID" value="MDR7323371.1"/>
    <property type="molecule type" value="Genomic_DNA"/>
</dbReference>
<keyword evidence="5" id="KW-1185">Reference proteome</keyword>
<feature type="transmembrane region" description="Helical" evidence="2">
    <location>
        <begin position="615"/>
        <end position="636"/>
    </location>
</feature>
<evidence type="ECO:0000259" key="3">
    <source>
        <dbReference type="Pfam" id="PF10145"/>
    </source>
</evidence>
<keyword evidence="2" id="KW-0812">Transmembrane</keyword>
<keyword evidence="1" id="KW-1188">Viral release from host cell</keyword>
<dbReference type="PANTHER" id="PTHR37813">
    <property type="entry name" value="FELS-2 PROPHAGE PROTEIN"/>
    <property type="match status" value="1"/>
</dbReference>
<gene>
    <name evidence="4" type="ORF">J2S44_003621</name>
</gene>
<feature type="transmembrane region" description="Helical" evidence="2">
    <location>
        <begin position="552"/>
        <end position="570"/>
    </location>
</feature>
<feature type="transmembrane region" description="Helical" evidence="2">
    <location>
        <begin position="582"/>
        <end position="603"/>
    </location>
</feature>
<dbReference type="AlphaFoldDB" id="A0AAE3ZPW3"/>
<reference evidence="4 5" key="1">
    <citation type="submission" date="2023-07" db="EMBL/GenBank/DDBJ databases">
        <title>Sequencing the genomes of 1000 actinobacteria strains.</title>
        <authorList>
            <person name="Klenk H.-P."/>
        </authorList>
    </citation>
    <scope>NUCLEOTIDE SEQUENCE [LARGE SCALE GENOMIC DNA]</scope>
    <source>
        <strain evidence="4 5">DSM 44711</strain>
    </source>
</reference>
<protein>
    <submittedName>
        <fullName evidence="4">Phage-related minor tail protein</fullName>
    </submittedName>
</protein>
<dbReference type="Proteomes" id="UP001183629">
    <property type="component" value="Unassembled WGS sequence"/>
</dbReference>
<sequence>MSVMRTAFVAVMPQLDNFGAELTKRLKRIDATKDGNRIGAQIAAGIQDKLKTGVTAGLGALGIGAGVGAGIASGVAGALDVSKATDKLRAQLALTQAESARIGEAAGALYARGYGESLGEVNDAIASVIRNIPELRDASVPVLDEIAAGALNIARVFDEEVAGVTAAVSSMLRSGLAPSAQAALDVLTVGFQNGADKGQDLLDTFTEYSVQFTKLGLTAPQALGAITQLLDGGARNADIAADAFKEFSIRAIDGSKTTLDSYKALGLSADTFAKTLASGGPAATKAFDTIVDKINAIQDPVKRNTIGVGLFGTQWEDLGDAFRNLNVSSLTSELRDLNGATSGLADQSDGARVQGFIRSIQQGFIGVIGGQAIPAVKDFAAAHRDQLNGAMDTAARIGREVVLPALREIAVYTTGTLIPAIGDTVRWFQDHETTTKILGGTLAGTVIIVKGYGAAVAVAGAATKAWGVVTAIASGAQAAYNAVLGIGNTTLGVWVGVKAIELAAWVRTTAVTVAATAATIASTVAQNAAAIASRVWAAGQWLVNAALTANPIGLVVVAIGALVAAVIIAYQKNETFRNIVNAVWASVKTAIGATVTWFLQYVWPWLSKAIDGIIWYFKMLLTITISVWSGIFNAILSAWNWMRDRVFNPLGEWITKTLPNAFRTGVDAIKGAWERVKDAAKVPVTFVANSVINPLIRGINSAASFVGVKDRIPEIRGFASGGQIPGAPSLRDNRLAVGPNGLLKVASGEFITNTRSTLANLGLIKAINAKRGRVTRDDVDPYLDGREDGGQVGTGSGIGDFFGRVINGAKGLGEWVTDSKSALQRLAGPLLAKIPGAGSLGALVRGMGGKLVGWAGKWLTDKLGGDGGGLGGQSVLGGWQGMQRLISNRFPSLRLISGLRPGSRTLSGELDEHSRGRAVDYPAVRALAAWIKSTFGARTRELITPWHDLNLWQGRPFRYTGDVYDQHAGTGRFQGNEHIHWAAALGGLVGKGSGLPFGSYDAGGHLPPGLSIAHNGTGRPEPVGHDLAGTRAYSITVNVQPGAHPAEVGRQIVESIKAYEASSGSRWRQR</sequence>
<dbReference type="RefSeq" id="WP_310415149.1">
    <property type="nucleotide sequence ID" value="NZ_JAVDYC010000001.1"/>
</dbReference>
<accession>A0AAE3ZPW3</accession>
<dbReference type="Pfam" id="PF10145">
    <property type="entry name" value="PhageMin_Tail"/>
    <property type="match status" value="1"/>
</dbReference>
<keyword evidence="2" id="KW-0472">Membrane</keyword>
<dbReference type="PANTHER" id="PTHR37813:SF1">
    <property type="entry name" value="FELS-2 PROPHAGE PROTEIN"/>
    <property type="match status" value="1"/>
</dbReference>
<name>A0AAE3ZPW3_9ACTN</name>
<keyword evidence="2" id="KW-1133">Transmembrane helix</keyword>
<evidence type="ECO:0000256" key="2">
    <source>
        <dbReference type="SAM" id="Phobius"/>
    </source>
</evidence>
<dbReference type="InterPro" id="IPR010090">
    <property type="entry name" value="Phage_tape_meas"/>
</dbReference>
<feature type="domain" description="Phage tail tape measure protein" evidence="3">
    <location>
        <begin position="111"/>
        <end position="312"/>
    </location>
</feature>
<comment type="caution">
    <text evidence="4">The sequence shown here is derived from an EMBL/GenBank/DDBJ whole genome shotgun (WGS) entry which is preliminary data.</text>
</comment>
<proteinExistence type="predicted"/>
<evidence type="ECO:0000256" key="1">
    <source>
        <dbReference type="ARBA" id="ARBA00022612"/>
    </source>
</evidence>